<protein>
    <submittedName>
        <fullName evidence="3">Glycosyltransferase</fullName>
    </submittedName>
</protein>
<dbReference type="Pfam" id="PF13439">
    <property type="entry name" value="Glyco_transf_4"/>
    <property type="match status" value="1"/>
</dbReference>
<accession>M1V3V9</accession>
<dbReference type="InterPro" id="IPR028098">
    <property type="entry name" value="Glyco_trans_4-like_N"/>
</dbReference>
<organism evidence="3">
    <name type="scientific">Streptococcus suis</name>
    <dbReference type="NCBI Taxonomy" id="1307"/>
    <lineage>
        <taxon>Bacteria</taxon>
        <taxon>Bacillati</taxon>
        <taxon>Bacillota</taxon>
        <taxon>Bacilli</taxon>
        <taxon>Lactobacillales</taxon>
        <taxon>Streptococcaceae</taxon>
        <taxon>Streptococcus</taxon>
    </lineage>
</organism>
<feature type="domain" description="Glycosyl transferase family 1" evidence="1">
    <location>
        <begin position="182"/>
        <end position="305"/>
    </location>
</feature>
<dbReference type="SUPFAM" id="SSF53756">
    <property type="entry name" value="UDP-Glycosyltransferase/glycogen phosphorylase"/>
    <property type="match status" value="1"/>
</dbReference>
<dbReference type="InterPro" id="IPR001296">
    <property type="entry name" value="Glyco_trans_1"/>
</dbReference>
<dbReference type="EMBL" id="AB737831">
    <property type="protein sequence ID" value="BAM94956.1"/>
    <property type="molecule type" value="Genomic_DNA"/>
</dbReference>
<dbReference type="PANTHER" id="PTHR45947:SF3">
    <property type="entry name" value="SULFOQUINOVOSYL TRANSFERASE SQD2"/>
    <property type="match status" value="1"/>
</dbReference>
<dbReference type="Gene3D" id="3.40.50.2000">
    <property type="entry name" value="Glycogen Phosphorylase B"/>
    <property type="match status" value="2"/>
</dbReference>
<feature type="domain" description="Glycosyltransferase subfamily 4-like N-terminal" evidence="2">
    <location>
        <begin position="16"/>
        <end position="149"/>
    </location>
</feature>
<reference evidence="3" key="1">
    <citation type="journal article" date="2013" name="Appl. Environ. Microbiol.">
        <title>Genetic analysis of capsular polysaccharide synthesis gene clusters from all serotypes of Streptococcus suis: potential mechanisms for generation of capsular variation.</title>
        <authorList>
            <person name="Okura M."/>
            <person name="Takamatsu D."/>
            <person name="Maruyama F."/>
            <person name="Nozawa T."/>
            <person name="Nakagawa I."/>
            <person name="Osaki M."/>
            <person name="Sekizaki T."/>
            <person name="Gottschalk M."/>
            <person name="Kumagai Y."/>
            <person name="Hamada S."/>
        </authorList>
    </citation>
    <scope>NUCLEOTIDE SEQUENCE</scope>
    <source>
        <strain evidence="3">89-5259</strain>
    </source>
</reference>
<evidence type="ECO:0000259" key="1">
    <source>
        <dbReference type="Pfam" id="PF00534"/>
    </source>
</evidence>
<name>M1V3V9_STRSU</name>
<dbReference type="AlphaFoldDB" id="M1V3V9"/>
<evidence type="ECO:0000313" key="3">
    <source>
        <dbReference type="EMBL" id="BAM94956.1"/>
    </source>
</evidence>
<dbReference type="CDD" id="cd03812">
    <property type="entry name" value="GT4_CapH-like"/>
    <property type="match status" value="1"/>
</dbReference>
<dbReference type="InterPro" id="IPR050194">
    <property type="entry name" value="Glycosyltransferase_grp1"/>
</dbReference>
<dbReference type="Pfam" id="PF00534">
    <property type="entry name" value="Glycos_transf_1"/>
    <property type="match status" value="1"/>
</dbReference>
<evidence type="ECO:0000259" key="2">
    <source>
        <dbReference type="Pfam" id="PF13439"/>
    </source>
</evidence>
<sequence length="378" mass="43302">MKKIKIAHIMGKWLGGGVESTVLNYLRAIDTNQVEFHLLCDSDSKDIPYEIIEKLGGKVRIIPPYQQLITYSRTLTHFLKQEQFDIVHSHINTLSVFPLRCAYKAGVPVRIAHSHTTTSPKEFKRNLLKRILRLFSTRYATHYFACSKEAGVFQFGKKNLSSVTIVNNAMDKWKFYFNAQNRSEIRKRLGIQSEQVLFGHVGRFSPQKNQFFIIHLFHDFHLKNENAKLMLIGEGKDKAKCIEECEKLGLQERVVFVDNVQNVEAYYSAMDVFLFPSLYEGFGMVLVEAQLSGLPCLASSAVPTTTKISEQVTYISTKEPNIWLEIMFKMAENIDTDSRLENIYRLEQLGLDIEIEAKKLLNVYKGAMGEKGITIGRD</sequence>
<dbReference type="PANTHER" id="PTHR45947">
    <property type="entry name" value="SULFOQUINOVOSYL TRANSFERASE SQD2"/>
    <property type="match status" value="1"/>
</dbReference>
<gene>
    <name evidence="3" type="primary">cps27F</name>
</gene>
<keyword evidence="3" id="KW-0808">Transferase</keyword>
<dbReference type="GO" id="GO:0016757">
    <property type="term" value="F:glycosyltransferase activity"/>
    <property type="evidence" value="ECO:0007669"/>
    <property type="project" value="InterPro"/>
</dbReference>
<proteinExistence type="predicted"/>